<dbReference type="PROSITE" id="PS50262">
    <property type="entry name" value="G_PROTEIN_RECEP_F1_2"/>
    <property type="match status" value="1"/>
</dbReference>
<evidence type="ECO:0000256" key="11">
    <source>
        <dbReference type="SAM" id="Phobius"/>
    </source>
</evidence>
<feature type="transmembrane region" description="Helical" evidence="11">
    <location>
        <begin position="95"/>
        <end position="117"/>
    </location>
</feature>
<reference evidence="16" key="1">
    <citation type="submission" date="2017-02" db="UniProtKB">
        <authorList>
            <consortium name="WormBaseParasite"/>
        </authorList>
    </citation>
    <scope>IDENTIFICATION</scope>
</reference>
<keyword evidence="2" id="KW-1003">Cell membrane</keyword>
<proteinExistence type="inferred from homology"/>
<reference evidence="13 15" key="2">
    <citation type="submission" date="2018-11" db="EMBL/GenBank/DDBJ databases">
        <authorList>
            <consortium name="Pathogen Informatics"/>
        </authorList>
    </citation>
    <scope>NUCLEOTIDE SEQUENCE [LARGE SCALE GENOMIC DNA]</scope>
</reference>
<dbReference type="PANTHER" id="PTHR24248">
    <property type="entry name" value="ADRENERGIC RECEPTOR-RELATED G-PROTEIN COUPLED RECEPTOR"/>
    <property type="match status" value="1"/>
</dbReference>
<dbReference type="PROSITE" id="PS00237">
    <property type="entry name" value="G_PROTEIN_RECEP_F1_1"/>
    <property type="match status" value="1"/>
</dbReference>
<keyword evidence="8 10" id="KW-0675">Receptor</keyword>
<dbReference type="EMBL" id="UYYG01001240">
    <property type="protein sequence ID" value="VDN60754.1"/>
    <property type="molecule type" value="Genomic_DNA"/>
</dbReference>
<keyword evidence="6 11" id="KW-0472">Membrane</keyword>
<dbReference type="InterPro" id="IPR017452">
    <property type="entry name" value="GPCR_Rhodpsn_7TM"/>
</dbReference>
<evidence type="ECO:0000256" key="5">
    <source>
        <dbReference type="ARBA" id="ARBA00023040"/>
    </source>
</evidence>
<comment type="subcellular location">
    <subcellularLocation>
        <location evidence="1">Cell membrane</location>
        <topology evidence="1">Multi-pass membrane protein</topology>
    </subcellularLocation>
</comment>
<comment type="similarity">
    <text evidence="10">Belongs to the G-protein coupled receptor 1 family.</text>
</comment>
<keyword evidence="3 10" id="KW-0812">Transmembrane</keyword>
<keyword evidence="5 10" id="KW-0297">G-protein coupled receptor</keyword>
<keyword evidence="4 11" id="KW-1133">Transmembrane helix</keyword>
<dbReference type="SUPFAM" id="SSF81321">
    <property type="entry name" value="Family A G protein-coupled receptor-like"/>
    <property type="match status" value="1"/>
</dbReference>
<sequence>METILINNTLTSNQLQESIHLHGLLLLIIPLVTILGNLLVIIAVIKFKTLHSAINFLILELAVADLFVGLFVMPYAVYIYMRGGSWFLGNLMCDIYSATDVACSTASILLLTVISFDRYRAVSQPIHYSLHARNVKRISHISIITWFISLAVAAPMVVGVNIRPPESNPYECRFYNPEFSVLSSIVSFVIPCFIVLFVYIR</sequence>
<evidence type="ECO:0000313" key="14">
    <source>
        <dbReference type="Proteomes" id="UP000038040"/>
    </source>
</evidence>
<dbReference type="GO" id="GO:0045202">
    <property type="term" value="C:synapse"/>
    <property type="evidence" value="ECO:0007669"/>
    <property type="project" value="GOC"/>
</dbReference>
<feature type="transmembrane region" description="Helical" evidence="11">
    <location>
        <begin position="20"/>
        <end position="45"/>
    </location>
</feature>
<evidence type="ECO:0000313" key="15">
    <source>
        <dbReference type="Proteomes" id="UP000274756"/>
    </source>
</evidence>
<gene>
    <name evidence="13" type="ORF">DME_LOCUS10727</name>
</gene>
<evidence type="ECO:0000259" key="12">
    <source>
        <dbReference type="PROSITE" id="PS50262"/>
    </source>
</evidence>
<evidence type="ECO:0000256" key="4">
    <source>
        <dbReference type="ARBA" id="ARBA00022989"/>
    </source>
</evidence>
<dbReference type="PRINTS" id="PR00237">
    <property type="entry name" value="GPCRRHODOPSN"/>
</dbReference>
<evidence type="ECO:0000256" key="3">
    <source>
        <dbReference type="ARBA" id="ARBA00022692"/>
    </source>
</evidence>
<organism evidence="14 16">
    <name type="scientific">Dracunculus medinensis</name>
    <name type="common">Guinea worm</name>
    <dbReference type="NCBI Taxonomy" id="318479"/>
    <lineage>
        <taxon>Eukaryota</taxon>
        <taxon>Metazoa</taxon>
        <taxon>Ecdysozoa</taxon>
        <taxon>Nematoda</taxon>
        <taxon>Chromadorea</taxon>
        <taxon>Rhabditida</taxon>
        <taxon>Spirurina</taxon>
        <taxon>Dracunculoidea</taxon>
        <taxon>Dracunculidae</taxon>
        <taxon>Dracunculus</taxon>
    </lineage>
</organism>
<evidence type="ECO:0000256" key="7">
    <source>
        <dbReference type="ARBA" id="ARBA00023157"/>
    </source>
</evidence>
<dbReference type="WBParaSite" id="DME_0000967501-mRNA-1">
    <property type="protein sequence ID" value="DME_0000967501-mRNA-1"/>
    <property type="gene ID" value="DME_0000967501"/>
</dbReference>
<evidence type="ECO:0000256" key="1">
    <source>
        <dbReference type="ARBA" id="ARBA00004651"/>
    </source>
</evidence>
<dbReference type="Proteomes" id="UP000274756">
    <property type="component" value="Unassembled WGS sequence"/>
</dbReference>
<dbReference type="PANTHER" id="PTHR24248:SF125">
    <property type="entry name" value="DOPAMINE D2-LIKE RECEPTOR"/>
    <property type="match status" value="1"/>
</dbReference>
<dbReference type="OrthoDB" id="6358729at2759"/>
<evidence type="ECO:0000256" key="6">
    <source>
        <dbReference type="ARBA" id="ARBA00023136"/>
    </source>
</evidence>
<dbReference type="STRING" id="318479.A0A0N4UP09"/>
<evidence type="ECO:0000256" key="9">
    <source>
        <dbReference type="ARBA" id="ARBA00023224"/>
    </source>
</evidence>
<feature type="transmembrane region" description="Helical" evidence="11">
    <location>
        <begin position="57"/>
        <end position="80"/>
    </location>
</feature>
<keyword evidence="9 10" id="KW-0807">Transducer</keyword>
<evidence type="ECO:0000256" key="2">
    <source>
        <dbReference type="ARBA" id="ARBA00022475"/>
    </source>
</evidence>
<feature type="domain" description="G-protein coupled receptors family 1 profile" evidence="12">
    <location>
        <begin position="36"/>
        <end position="201"/>
    </location>
</feature>
<dbReference type="InterPro" id="IPR000276">
    <property type="entry name" value="GPCR_Rhodpsn"/>
</dbReference>
<evidence type="ECO:0000313" key="16">
    <source>
        <dbReference type="WBParaSite" id="DME_0000967501-mRNA-1"/>
    </source>
</evidence>
<evidence type="ECO:0000313" key="13">
    <source>
        <dbReference type="EMBL" id="VDN60754.1"/>
    </source>
</evidence>
<feature type="transmembrane region" description="Helical" evidence="11">
    <location>
        <begin position="138"/>
        <end position="159"/>
    </location>
</feature>
<dbReference type="GO" id="GO:0004930">
    <property type="term" value="F:G protein-coupled receptor activity"/>
    <property type="evidence" value="ECO:0007669"/>
    <property type="project" value="UniProtKB-KW"/>
</dbReference>
<dbReference type="Gene3D" id="1.20.1070.10">
    <property type="entry name" value="Rhodopsin 7-helix transmembrane proteins"/>
    <property type="match status" value="1"/>
</dbReference>
<protein>
    <submittedName>
        <fullName evidence="16">G_PROTEIN_RECEP_F1_2 domain-containing protein</fullName>
    </submittedName>
</protein>
<dbReference type="AlphaFoldDB" id="A0A0N4UP09"/>
<dbReference type="Pfam" id="PF00001">
    <property type="entry name" value="7tm_1"/>
    <property type="match status" value="1"/>
</dbReference>
<evidence type="ECO:0000256" key="10">
    <source>
        <dbReference type="RuleBase" id="RU000688"/>
    </source>
</evidence>
<name>A0A0N4UP09_DRAME</name>
<keyword evidence="7" id="KW-1015">Disulfide bond</keyword>
<feature type="transmembrane region" description="Helical" evidence="11">
    <location>
        <begin position="179"/>
        <end position="200"/>
    </location>
</feature>
<dbReference type="GO" id="GO:0001591">
    <property type="term" value="F:dopamine neurotransmitter receptor activity, coupled via Gi/Go"/>
    <property type="evidence" value="ECO:0007669"/>
    <property type="project" value="TreeGrafter"/>
</dbReference>
<dbReference type="Proteomes" id="UP000038040">
    <property type="component" value="Unplaced"/>
</dbReference>
<dbReference type="GO" id="GO:0005886">
    <property type="term" value="C:plasma membrane"/>
    <property type="evidence" value="ECO:0007669"/>
    <property type="project" value="UniProtKB-SubCell"/>
</dbReference>
<evidence type="ECO:0000256" key="8">
    <source>
        <dbReference type="ARBA" id="ARBA00023170"/>
    </source>
</evidence>
<accession>A0A0N4UP09</accession>
<keyword evidence="15" id="KW-1185">Reference proteome</keyword>